<dbReference type="RefSeq" id="WP_147001162.1">
    <property type="nucleotide sequence ID" value="NZ_CP042387.1"/>
</dbReference>
<dbReference type="GeneID" id="66531802"/>
<evidence type="ECO:0000259" key="2">
    <source>
        <dbReference type="Pfam" id="PF01757"/>
    </source>
</evidence>
<organism evidence="3 4">
    <name type="scientific">Leuconostoc lactis</name>
    <dbReference type="NCBI Taxonomy" id="1246"/>
    <lineage>
        <taxon>Bacteria</taxon>
        <taxon>Bacillati</taxon>
        <taxon>Bacillota</taxon>
        <taxon>Bacilli</taxon>
        <taxon>Lactobacillales</taxon>
        <taxon>Lactobacillaceae</taxon>
        <taxon>Leuconostoc</taxon>
    </lineage>
</organism>
<dbReference type="Proteomes" id="UP000321298">
    <property type="component" value="Chromosome"/>
</dbReference>
<feature type="transmembrane region" description="Helical" evidence="1">
    <location>
        <begin position="43"/>
        <end position="66"/>
    </location>
</feature>
<reference evidence="3 4" key="1">
    <citation type="submission" date="2019-06" db="EMBL/GenBank/DDBJ databases">
        <title>Genome analyses of bacteria isolated from kimchi.</title>
        <authorList>
            <person name="Lee S."/>
            <person name="Ahn S."/>
            <person name="Roh S."/>
        </authorList>
    </citation>
    <scope>NUCLEOTIDE SEQUENCE [LARGE SCALE GENOMIC DNA]</scope>
    <source>
        <strain evidence="3 4">CBA3625</strain>
    </source>
</reference>
<keyword evidence="1" id="KW-1133">Transmembrane helix</keyword>
<proteinExistence type="predicted"/>
<evidence type="ECO:0000313" key="3">
    <source>
        <dbReference type="EMBL" id="QEA44300.1"/>
    </source>
</evidence>
<evidence type="ECO:0000313" key="4">
    <source>
        <dbReference type="Proteomes" id="UP000321298"/>
    </source>
</evidence>
<feature type="transmembrane region" description="Helical" evidence="1">
    <location>
        <begin position="118"/>
        <end position="136"/>
    </location>
</feature>
<feature type="transmembrane region" description="Helical" evidence="1">
    <location>
        <begin position="172"/>
        <end position="190"/>
    </location>
</feature>
<dbReference type="GO" id="GO:0016747">
    <property type="term" value="F:acyltransferase activity, transferring groups other than amino-acyl groups"/>
    <property type="evidence" value="ECO:0007669"/>
    <property type="project" value="InterPro"/>
</dbReference>
<feature type="transmembrane region" description="Helical" evidence="1">
    <location>
        <begin position="236"/>
        <end position="254"/>
    </location>
</feature>
<gene>
    <name evidence="3" type="ORF">FGL83_06295</name>
</gene>
<keyword evidence="3" id="KW-0808">Transferase</keyword>
<dbReference type="InterPro" id="IPR002656">
    <property type="entry name" value="Acyl_transf_3_dom"/>
</dbReference>
<keyword evidence="3" id="KW-0012">Acyltransferase</keyword>
<dbReference type="AlphaFoldDB" id="A0AAP9JAY9"/>
<feature type="domain" description="Acyltransferase 3" evidence="2">
    <location>
        <begin position="6"/>
        <end position="322"/>
    </location>
</feature>
<sequence length="370" mass="42317">MVKRNSNIELLRLIAMAFITVHHFAIWGYFIGNEVHTVQPNTVWLQFLEIFGKIGVDLFILITGYFAINPRPTFQKVWQLTNTVRFYALGLFIILLVCGQLQFNTDLMWRSMFPTIRSMYWFITIYAILYIFSGYLSRFLGHLRRAQAVSFIALGVLIFMVLPTFLKGWGSQLTDLLPVFFFGLYLRMYGVSKRLTTLLKVLLGVTVVIAVLSIGLSDMIGNNRPESQAIADATSYFVTGSSPLAFIAAAYIFSQTIQRQPRGNRLINWMGSSAVAIYLIQDYEPFHNTLWQNIFHVRDFAETMATPAFIGYSFFVTAVIVIGAILIDKLLRYILMRPSQVLLALEMLATRYVTRGFKKLIKVTGYQPEH</sequence>
<feature type="transmembrane region" description="Helical" evidence="1">
    <location>
        <begin position="148"/>
        <end position="166"/>
    </location>
</feature>
<dbReference type="EMBL" id="CP042387">
    <property type="protein sequence ID" value="QEA44300.1"/>
    <property type="molecule type" value="Genomic_DNA"/>
</dbReference>
<feature type="transmembrane region" description="Helical" evidence="1">
    <location>
        <begin position="12"/>
        <end position="31"/>
    </location>
</feature>
<accession>A0AAP9JAY9</accession>
<keyword evidence="4" id="KW-1185">Reference proteome</keyword>
<protein>
    <submittedName>
        <fullName evidence="3">Acyltransferase</fullName>
    </submittedName>
</protein>
<dbReference type="Pfam" id="PF01757">
    <property type="entry name" value="Acyl_transf_3"/>
    <property type="match status" value="1"/>
</dbReference>
<feature type="transmembrane region" description="Helical" evidence="1">
    <location>
        <begin position="86"/>
        <end position="103"/>
    </location>
</feature>
<feature type="transmembrane region" description="Helical" evidence="1">
    <location>
        <begin position="266"/>
        <end position="283"/>
    </location>
</feature>
<evidence type="ECO:0000256" key="1">
    <source>
        <dbReference type="SAM" id="Phobius"/>
    </source>
</evidence>
<name>A0AAP9JAY9_LEULA</name>
<feature type="transmembrane region" description="Helical" evidence="1">
    <location>
        <begin position="197"/>
        <end position="216"/>
    </location>
</feature>
<keyword evidence="1" id="KW-0812">Transmembrane</keyword>
<feature type="transmembrane region" description="Helical" evidence="1">
    <location>
        <begin position="303"/>
        <end position="327"/>
    </location>
</feature>
<keyword evidence="1" id="KW-0472">Membrane</keyword>